<protein>
    <recommendedName>
        <fullName evidence="3">Cyclic nucleotide-binding domain</fullName>
    </recommendedName>
</protein>
<reference evidence="1 2" key="1">
    <citation type="submission" date="2024-06" db="EMBL/GenBank/DDBJ databases">
        <title>Soil Sphingobacterium thalpophilum.</title>
        <authorList>
            <person name="Yang J."/>
            <person name="Li J."/>
        </authorList>
    </citation>
    <scope>NUCLEOTIDE SEQUENCE [LARGE SCALE GENOMIC DNA]</scope>
    <source>
        <strain evidence="1 2">22g91tb</strain>
    </source>
</reference>
<sequence>MRRSKTEILDLFFKDIHASWQKDIPELVTIFDEERFEQGEQMINDRGELYLIVNGIFGKYEKTCPVRYAIAGEPLMIPIQKHSYHFVAITQGNTLRTSLSQFMEINDHNPRVFFLYAKMMARQQQYLDYRHKLLSLHNQDKYDFLLDKYPDLRQHILHKELAQFMGISEELLRRIIRERESL</sequence>
<evidence type="ECO:0000313" key="2">
    <source>
        <dbReference type="Proteomes" id="UP001566204"/>
    </source>
</evidence>
<name>A0ABV4HFK0_9SPHI</name>
<dbReference type="InterPro" id="IPR014710">
    <property type="entry name" value="RmlC-like_jellyroll"/>
</dbReference>
<comment type="caution">
    <text evidence="1">The sequence shown here is derived from an EMBL/GenBank/DDBJ whole genome shotgun (WGS) entry which is preliminary data.</text>
</comment>
<keyword evidence="2" id="KW-1185">Reference proteome</keyword>
<accession>A0ABV4HFK0</accession>
<organism evidence="1 2">
    <name type="scientific">Sphingobacterium thalpophilum</name>
    <dbReference type="NCBI Taxonomy" id="259"/>
    <lineage>
        <taxon>Bacteria</taxon>
        <taxon>Pseudomonadati</taxon>
        <taxon>Bacteroidota</taxon>
        <taxon>Sphingobacteriia</taxon>
        <taxon>Sphingobacteriales</taxon>
        <taxon>Sphingobacteriaceae</taxon>
        <taxon>Sphingobacterium</taxon>
    </lineage>
</organism>
<dbReference type="Proteomes" id="UP001566204">
    <property type="component" value="Unassembled WGS sequence"/>
</dbReference>
<proteinExistence type="predicted"/>
<dbReference type="SUPFAM" id="SSF51206">
    <property type="entry name" value="cAMP-binding domain-like"/>
    <property type="match status" value="1"/>
</dbReference>
<evidence type="ECO:0008006" key="3">
    <source>
        <dbReference type="Google" id="ProtNLM"/>
    </source>
</evidence>
<gene>
    <name evidence="1" type="ORF">ABTW24_16755</name>
</gene>
<dbReference type="Gene3D" id="2.60.120.10">
    <property type="entry name" value="Jelly Rolls"/>
    <property type="match status" value="1"/>
</dbReference>
<dbReference type="EMBL" id="JBEOQB010000004">
    <property type="protein sequence ID" value="MEZ0453248.1"/>
    <property type="molecule type" value="Genomic_DNA"/>
</dbReference>
<evidence type="ECO:0000313" key="1">
    <source>
        <dbReference type="EMBL" id="MEZ0453248.1"/>
    </source>
</evidence>
<dbReference type="RefSeq" id="WP_370483492.1">
    <property type="nucleotide sequence ID" value="NZ_JBEOQA010000002.1"/>
</dbReference>
<dbReference type="InterPro" id="IPR018490">
    <property type="entry name" value="cNMP-bd_dom_sf"/>
</dbReference>